<name>A0A0B0EGM6_9BACT</name>
<evidence type="ECO:0000313" key="1">
    <source>
        <dbReference type="EMBL" id="KHE91729.1"/>
    </source>
</evidence>
<dbReference type="Proteomes" id="UP000030652">
    <property type="component" value="Unassembled WGS sequence"/>
</dbReference>
<gene>
    <name evidence="1" type="ORF">SCABRO_02542</name>
</gene>
<protein>
    <submittedName>
        <fullName evidence="1">Uncharacterized protein</fullName>
    </submittedName>
</protein>
<organism evidence="1 2">
    <name type="scientific">Candidatus Scalindua brodae</name>
    <dbReference type="NCBI Taxonomy" id="237368"/>
    <lineage>
        <taxon>Bacteria</taxon>
        <taxon>Pseudomonadati</taxon>
        <taxon>Planctomycetota</taxon>
        <taxon>Candidatus Brocadiia</taxon>
        <taxon>Candidatus Brocadiales</taxon>
        <taxon>Candidatus Scalinduaceae</taxon>
        <taxon>Candidatus Scalindua</taxon>
    </lineage>
</organism>
<dbReference type="AlphaFoldDB" id="A0A0B0EGM6"/>
<accession>A0A0B0EGM6</accession>
<evidence type="ECO:0000313" key="2">
    <source>
        <dbReference type="Proteomes" id="UP000030652"/>
    </source>
</evidence>
<sequence length="94" mass="10975">MGCCGQKRKEWSQNIYNSSTEAETIDSGNMQEHQLRVFEYTGKRSMKIKGIVTGNIYYFRYPDHKIEVPYEDSFAMMAETDLKAHAKLDNRSKK</sequence>
<reference evidence="1 2" key="1">
    <citation type="submission" date="2014-10" db="EMBL/GenBank/DDBJ databases">
        <title>Draft genome of anammox bacterium scalindua brodae, obtained using differential coverage binning of sequence data from two enrichment reactors.</title>
        <authorList>
            <person name="Speth D.R."/>
            <person name="Russ L."/>
            <person name="Kartal B."/>
            <person name="Op den Camp H.J."/>
            <person name="Dutilh B.E."/>
            <person name="Jetten M.S."/>
        </authorList>
    </citation>
    <scope>NUCLEOTIDE SEQUENCE [LARGE SCALE GENOMIC DNA]</scope>
    <source>
        <strain evidence="1">RU1</strain>
    </source>
</reference>
<comment type="caution">
    <text evidence="1">The sequence shown here is derived from an EMBL/GenBank/DDBJ whole genome shotgun (WGS) entry which is preliminary data.</text>
</comment>
<proteinExistence type="predicted"/>
<dbReference type="EMBL" id="JRYO01000182">
    <property type="protein sequence ID" value="KHE91729.1"/>
    <property type="molecule type" value="Genomic_DNA"/>
</dbReference>